<sequence length="73" mass="7981">MKNSQRKKISLDKIKIARLDHLDKLNGGSQDTKDQSTNAENCFTKPIICKTQGDCNVSTKTLALTGDLGCLTI</sequence>
<gene>
    <name evidence="1" type="ORF">SAMN04487910_4116</name>
</gene>
<dbReference type="EMBL" id="FOAB01000009">
    <property type="protein sequence ID" value="SEM10648.1"/>
    <property type="molecule type" value="Genomic_DNA"/>
</dbReference>
<reference evidence="1 2" key="1">
    <citation type="submission" date="2016-10" db="EMBL/GenBank/DDBJ databases">
        <authorList>
            <person name="de Groot N.N."/>
        </authorList>
    </citation>
    <scope>NUCLEOTIDE SEQUENCE [LARGE SCALE GENOMIC DNA]</scope>
    <source>
        <strain evidence="1 2">DSM 25232</strain>
    </source>
</reference>
<keyword evidence="2" id="KW-1185">Reference proteome</keyword>
<accession>A0A1H7VPD3</accession>
<proteinExistence type="predicted"/>
<organism evidence="1 2">
    <name type="scientific">Aquimarina amphilecti</name>
    <dbReference type="NCBI Taxonomy" id="1038014"/>
    <lineage>
        <taxon>Bacteria</taxon>
        <taxon>Pseudomonadati</taxon>
        <taxon>Bacteroidota</taxon>
        <taxon>Flavobacteriia</taxon>
        <taxon>Flavobacteriales</taxon>
        <taxon>Flavobacteriaceae</taxon>
        <taxon>Aquimarina</taxon>
    </lineage>
</organism>
<evidence type="ECO:0000313" key="1">
    <source>
        <dbReference type="EMBL" id="SEM10648.1"/>
    </source>
</evidence>
<name>A0A1H7VPD3_AQUAM</name>
<evidence type="ECO:0000313" key="2">
    <source>
        <dbReference type="Proteomes" id="UP000198521"/>
    </source>
</evidence>
<dbReference type="STRING" id="1038014.SAMN04487910_4116"/>
<dbReference type="Proteomes" id="UP000198521">
    <property type="component" value="Unassembled WGS sequence"/>
</dbReference>
<dbReference type="AlphaFoldDB" id="A0A1H7VPD3"/>
<protein>
    <submittedName>
        <fullName evidence="1">Uncharacterized protein</fullName>
    </submittedName>
</protein>
<dbReference type="OrthoDB" id="9886159at2"/>
<dbReference type="RefSeq" id="WP_091411903.1">
    <property type="nucleotide sequence ID" value="NZ_FOAB01000009.1"/>
</dbReference>